<dbReference type="EMBL" id="CP038266">
    <property type="protein sequence ID" value="QBR90307.1"/>
    <property type="molecule type" value="Genomic_DNA"/>
</dbReference>
<evidence type="ECO:0000256" key="1">
    <source>
        <dbReference type="ARBA" id="ARBA00006484"/>
    </source>
</evidence>
<evidence type="ECO:0000313" key="5">
    <source>
        <dbReference type="EMBL" id="QBR90307.1"/>
    </source>
</evidence>
<keyword evidence="3" id="KW-0560">Oxidoreductase</keyword>
<dbReference type="PROSITE" id="PS00061">
    <property type="entry name" value="ADH_SHORT"/>
    <property type="match status" value="1"/>
</dbReference>
<dbReference type="InterPro" id="IPR020904">
    <property type="entry name" value="Sc_DH/Rdtase_CS"/>
</dbReference>
<dbReference type="SUPFAM" id="SSF51735">
    <property type="entry name" value="NAD(P)-binding Rossmann-fold domains"/>
    <property type="match status" value="1"/>
</dbReference>
<evidence type="ECO:0000256" key="3">
    <source>
        <dbReference type="ARBA" id="ARBA00023002"/>
    </source>
</evidence>
<dbReference type="InterPro" id="IPR036291">
    <property type="entry name" value="NAD(P)-bd_dom_sf"/>
</dbReference>
<keyword evidence="2" id="KW-0521">NADP</keyword>
<evidence type="ECO:0000256" key="4">
    <source>
        <dbReference type="RuleBase" id="RU000363"/>
    </source>
</evidence>
<name>A0ABX5SYV6_9MICO</name>
<dbReference type="PANTHER" id="PTHR43391:SF14">
    <property type="entry name" value="DEHYDROGENASE_REDUCTASE SDR FAMILY PROTEIN 7-LIKE"/>
    <property type="match status" value="1"/>
</dbReference>
<keyword evidence="6" id="KW-1185">Reference proteome</keyword>
<dbReference type="CDD" id="cd05233">
    <property type="entry name" value="SDR_c"/>
    <property type="match status" value="1"/>
</dbReference>
<evidence type="ECO:0000256" key="2">
    <source>
        <dbReference type="ARBA" id="ARBA00022857"/>
    </source>
</evidence>
<accession>A0ABX5SYV6</accession>
<dbReference type="Proteomes" id="UP000295748">
    <property type="component" value="Chromosome"/>
</dbReference>
<dbReference type="PRINTS" id="PR00080">
    <property type="entry name" value="SDRFAMILY"/>
</dbReference>
<protein>
    <submittedName>
        <fullName evidence="5">SDR family NAD(P)-dependent oxidoreductase</fullName>
    </submittedName>
</protein>
<dbReference type="InterPro" id="IPR002347">
    <property type="entry name" value="SDR_fam"/>
</dbReference>
<reference evidence="5 6" key="1">
    <citation type="submission" date="2019-03" db="EMBL/GenBank/DDBJ databases">
        <authorList>
            <person name="Dong K."/>
        </authorList>
    </citation>
    <scope>NUCLEOTIDE SEQUENCE [LARGE SCALE GENOMIC DNA]</scope>
    <source>
        <strain evidence="6">dk512</strain>
    </source>
</reference>
<evidence type="ECO:0000313" key="6">
    <source>
        <dbReference type="Proteomes" id="UP000295748"/>
    </source>
</evidence>
<gene>
    <name evidence="5" type="ORF">E4K62_17455</name>
</gene>
<comment type="similarity">
    <text evidence="1 4">Belongs to the short-chain dehydrogenases/reductases (SDR) family.</text>
</comment>
<sequence length="321" mass="34317">MPFRVRLVRVAQSSAAGKERTVQDFAGRVAVITGGASGVGFGQAQVFGDLGCKVAIVDVRQEALETAAETLRSRGITVHPVRLDIRDREAWERAADDIEDGLGAPASLLFNTAGVNGFGPLEKATYADFDWILGVNFGGMVNGIQTLLPRMLAHGAGGHIVSVASMAGFQGSPSAAIYAASKAAVINLMESYALTLPAQGIGVSLLCPASVRSDIAHTLDRRPAELASGSSFIADERFVELQRRLYAGGMDPVELAQHVRDAIVADRFWVLPFPETREGLRAHFDSILAAYDDCVTDPDAAAERARAFDEYRAQSARLRES</sequence>
<organism evidence="5 6">
    <name type="scientific">Microbacterium wangchenii</name>
    <dbReference type="NCBI Taxonomy" id="2541726"/>
    <lineage>
        <taxon>Bacteria</taxon>
        <taxon>Bacillati</taxon>
        <taxon>Actinomycetota</taxon>
        <taxon>Actinomycetes</taxon>
        <taxon>Micrococcales</taxon>
        <taxon>Microbacteriaceae</taxon>
        <taxon>Microbacterium</taxon>
    </lineage>
</organism>
<proteinExistence type="inferred from homology"/>
<dbReference type="Pfam" id="PF00106">
    <property type="entry name" value="adh_short"/>
    <property type="match status" value="1"/>
</dbReference>
<dbReference type="PRINTS" id="PR00081">
    <property type="entry name" value="GDHRDH"/>
</dbReference>
<dbReference type="PANTHER" id="PTHR43391">
    <property type="entry name" value="RETINOL DEHYDROGENASE-RELATED"/>
    <property type="match status" value="1"/>
</dbReference>
<dbReference type="Gene3D" id="3.40.50.720">
    <property type="entry name" value="NAD(P)-binding Rossmann-like Domain"/>
    <property type="match status" value="1"/>
</dbReference>